<dbReference type="InterPro" id="IPR037068">
    <property type="entry name" value="DNA_primase_core_N_sf"/>
</dbReference>
<dbReference type="InterPro" id="IPR050219">
    <property type="entry name" value="DnaG_primase"/>
</dbReference>
<keyword evidence="2 12" id="KW-0639">Primosome</keyword>
<keyword evidence="8 12" id="KW-0862">Zinc</keyword>
<dbReference type="InterPro" id="IPR030846">
    <property type="entry name" value="DnaG_bac"/>
</dbReference>
<keyword evidence="1 12" id="KW-0240">DNA-directed RNA polymerase</keyword>
<dbReference type="HAMAP" id="MF_00974">
    <property type="entry name" value="DNA_primase_DnaG"/>
    <property type="match status" value="1"/>
</dbReference>
<keyword evidence="11 12" id="KW-0804">Transcription</keyword>
<evidence type="ECO:0000256" key="9">
    <source>
        <dbReference type="ARBA" id="ARBA00022842"/>
    </source>
</evidence>
<dbReference type="GO" id="GO:1990077">
    <property type="term" value="C:primosome complex"/>
    <property type="evidence" value="ECO:0007669"/>
    <property type="project" value="UniProtKB-KW"/>
</dbReference>
<evidence type="ECO:0000256" key="2">
    <source>
        <dbReference type="ARBA" id="ARBA00022515"/>
    </source>
</evidence>
<comment type="caution">
    <text evidence="16">The sequence shown here is derived from an EMBL/GenBank/DDBJ whole genome shotgun (WGS) entry which is preliminary data.</text>
</comment>
<evidence type="ECO:0000256" key="7">
    <source>
        <dbReference type="ARBA" id="ARBA00022771"/>
    </source>
</evidence>
<keyword evidence="9" id="KW-0460">Magnesium</keyword>
<organism evidence="16">
    <name type="scientific">candidate division CPR3 bacterium</name>
    <dbReference type="NCBI Taxonomy" id="2268181"/>
    <lineage>
        <taxon>Bacteria</taxon>
        <taxon>Bacteria division CPR3</taxon>
    </lineage>
</organism>
<keyword evidence="5 12" id="KW-0235">DNA replication</keyword>
<evidence type="ECO:0000259" key="15">
    <source>
        <dbReference type="PROSITE" id="PS50880"/>
    </source>
</evidence>
<evidence type="ECO:0000313" key="16">
    <source>
        <dbReference type="EMBL" id="HHR91932.1"/>
    </source>
</evidence>
<dbReference type="EMBL" id="DRVY01000011">
    <property type="protein sequence ID" value="HHR91932.1"/>
    <property type="molecule type" value="Genomic_DNA"/>
</dbReference>
<comment type="function">
    <text evidence="12 13">RNA polymerase that catalyzes the synthesis of short RNA molecules used as primers for DNA polymerase during DNA replication.</text>
</comment>
<dbReference type="AlphaFoldDB" id="A0A7C5URB7"/>
<comment type="domain">
    <text evidence="12">Contains an N-terminal zinc-binding domain, a central core domain that contains the primase activity, and a C-terminal DnaB-binding domain.</text>
</comment>
<dbReference type="SMART" id="SM00400">
    <property type="entry name" value="ZnF_CHCC"/>
    <property type="match status" value="1"/>
</dbReference>
<evidence type="ECO:0000256" key="5">
    <source>
        <dbReference type="ARBA" id="ARBA00022705"/>
    </source>
</evidence>
<dbReference type="EC" id="2.7.7.101" evidence="12"/>
<keyword evidence="10 12" id="KW-0238">DNA-binding</keyword>
<evidence type="ECO:0000256" key="3">
    <source>
        <dbReference type="ARBA" id="ARBA00022679"/>
    </source>
</evidence>
<sequence>MVDRSLVDEIKRRLNIVDIVRERVPDLKKRGKNYFALCPFHSEKNPSFSVNEELQIYKCFGCGASGDIINFIEKFDRLTFIEAIEKLAEKAGIDIEKFKIDPEYKKKKETALKIHKILTHIYHSLLIKHKSGNTGRIYLKKRSVANSSIQKFKLGWAPAEEDLITKWFISKGFKQAELVEAGISIIKGGKVMDKFRRRVMFPIFDANGNPIAFIGRSVDENTLPKYLNTPETVIYQKGKTVYGLNFAKNEIEKKGFVIVTEGTMNVISSYEIGSENIVAILGTGFTTYQAELLKRYTDNIYFAFDSDSAGRAALLRAAPIALEHEFNVKVIDIPYGKDIDECIKADPKSWIAALNSPSELIEWLITFFKSEIELDTIEGKTKFIKRLKPFILAVKNPIGQELWIKRIGKEIGVGIETIKVYLTEDGTQASDVINPLAKLSTDSIEKYLLGIAVQYWHDLRPTIIETKDVYFSNFPIGRALKKIVNQLKMPVESLRTILDGMGEDERKACQEVALMDIGVKADSLEKTWNSLISRLRVKSIENAIYTLKKMLGEAEKNGDAKSAKEYLSKIQKLEAKLKKGKCNQ</sequence>
<dbReference type="InterPro" id="IPR036977">
    <property type="entry name" value="DNA_primase_Znf_CHC2"/>
</dbReference>
<dbReference type="InterPro" id="IPR006295">
    <property type="entry name" value="DNA_primase_DnaG"/>
</dbReference>
<keyword evidence="3 12" id="KW-0808">Transferase</keyword>
<evidence type="ECO:0000256" key="8">
    <source>
        <dbReference type="ARBA" id="ARBA00022833"/>
    </source>
</evidence>
<dbReference type="Pfam" id="PF08275">
    <property type="entry name" value="DNAG_N"/>
    <property type="match status" value="1"/>
</dbReference>
<dbReference type="Gene3D" id="3.40.1360.10">
    <property type="match status" value="1"/>
</dbReference>
<dbReference type="NCBIfam" id="TIGR01391">
    <property type="entry name" value="dnaG"/>
    <property type="match status" value="1"/>
</dbReference>
<dbReference type="GO" id="GO:0003899">
    <property type="term" value="F:DNA-directed RNA polymerase activity"/>
    <property type="evidence" value="ECO:0007669"/>
    <property type="project" value="UniProtKB-UniRule"/>
</dbReference>
<dbReference type="GO" id="GO:0008270">
    <property type="term" value="F:zinc ion binding"/>
    <property type="evidence" value="ECO:0007669"/>
    <property type="project" value="UniProtKB-UniRule"/>
</dbReference>
<dbReference type="SMART" id="SM00493">
    <property type="entry name" value="TOPRIM"/>
    <property type="match status" value="1"/>
</dbReference>
<dbReference type="GO" id="GO:0006269">
    <property type="term" value="P:DNA replication, synthesis of primer"/>
    <property type="evidence" value="ECO:0007669"/>
    <property type="project" value="UniProtKB-UniRule"/>
</dbReference>
<protein>
    <recommendedName>
        <fullName evidence="12 13">DNA primase</fullName>
        <ecNumber evidence="12">2.7.7.101</ecNumber>
    </recommendedName>
</protein>
<dbReference type="Gene3D" id="1.20.50.20">
    <property type="entry name" value="DnaG, RNA polymerase domain, helical bundle"/>
    <property type="match status" value="1"/>
</dbReference>
<dbReference type="FunFam" id="3.90.580.10:FF:000001">
    <property type="entry name" value="DNA primase"/>
    <property type="match status" value="1"/>
</dbReference>
<comment type="subunit">
    <text evidence="12">Monomer. Interacts with DnaB.</text>
</comment>
<comment type="similarity">
    <text evidence="12 13">Belongs to the DnaG primase family.</text>
</comment>
<dbReference type="Gene3D" id="3.90.980.10">
    <property type="entry name" value="DNA primase, catalytic core, N-terminal domain"/>
    <property type="match status" value="1"/>
</dbReference>
<dbReference type="SUPFAM" id="SSF57783">
    <property type="entry name" value="Zinc beta-ribbon"/>
    <property type="match status" value="1"/>
</dbReference>
<dbReference type="Gene3D" id="3.90.580.10">
    <property type="entry name" value="Zinc finger, CHC2-type domain"/>
    <property type="match status" value="1"/>
</dbReference>
<evidence type="ECO:0000256" key="13">
    <source>
        <dbReference type="PIRNR" id="PIRNR002811"/>
    </source>
</evidence>
<evidence type="ECO:0000256" key="14">
    <source>
        <dbReference type="PIRSR" id="PIRSR002811-1"/>
    </source>
</evidence>
<evidence type="ECO:0000256" key="1">
    <source>
        <dbReference type="ARBA" id="ARBA00022478"/>
    </source>
</evidence>
<dbReference type="InterPro" id="IPR034151">
    <property type="entry name" value="TOPRIM_DnaG_bac"/>
</dbReference>
<evidence type="ECO:0000256" key="12">
    <source>
        <dbReference type="HAMAP-Rule" id="MF_00974"/>
    </source>
</evidence>
<dbReference type="CDD" id="cd03364">
    <property type="entry name" value="TOPRIM_DnaG_primases"/>
    <property type="match status" value="1"/>
</dbReference>
<dbReference type="InterPro" id="IPR002694">
    <property type="entry name" value="Znf_CHC2"/>
</dbReference>
<reference evidence="16" key="1">
    <citation type="journal article" date="2020" name="mSystems">
        <title>Genome- and Community-Level Interaction Insights into Carbon Utilization and Element Cycling Functions of Hydrothermarchaeota in Hydrothermal Sediment.</title>
        <authorList>
            <person name="Zhou Z."/>
            <person name="Liu Y."/>
            <person name="Xu W."/>
            <person name="Pan J."/>
            <person name="Luo Z.H."/>
            <person name="Li M."/>
        </authorList>
    </citation>
    <scope>NUCLEOTIDE SEQUENCE [LARGE SCALE GENOMIC DNA]</scope>
    <source>
        <strain evidence="16">SpSt-1042</strain>
    </source>
</reference>
<evidence type="ECO:0000256" key="11">
    <source>
        <dbReference type="ARBA" id="ARBA00023163"/>
    </source>
</evidence>
<dbReference type="InterPro" id="IPR013264">
    <property type="entry name" value="DNAG_N"/>
</dbReference>
<dbReference type="Pfam" id="PF01807">
    <property type="entry name" value="Zn_ribbon_DnaG"/>
    <property type="match status" value="1"/>
</dbReference>
<keyword evidence="4 12" id="KW-0548">Nucleotidyltransferase</keyword>
<dbReference type="Pfam" id="PF13155">
    <property type="entry name" value="Toprim_2"/>
    <property type="match status" value="1"/>
</dbReference>
<proteinExistence type="inferred from homology"/>
<dbReference type="SUPFAM" id="SSF56731">
    <property type="entry name" value="DNA primase core"/>
    <property type="match status" value="1"/>
</dbReference>
<dbReference type="InterPro" id="IPR019475">
    <property type="entry name" value="DNA_primase_DnaB-bd"/>
</dbReference>
<dbReference type="InterPro" id="IPR006171">
    <property type="entry name" value="TOPRIM_dom"/>
</dbReference>
<evidence type="ECO:0000256" key="4">
    <source>
        <dbReference type="ARBA" id="ARBA00022695"/>
    </source>
</evidence>
<dbReference type="PIRSF" id="PIRSF002811">
    <property type="entry name" value="DnaG"/>
    <property type="match status" value="1"/>
</dbReference>
<dbReference type="Pfam" id="PF10410">
    <property type="entry name" value="DnaB_bind"/>
    <property type="match status" value="1"/>
</dbReference>
<dbReference type="PANTHER" id="PTHR30313">
    <property type="entry name" value="DNA PRIMASE"/>
    <property type="match status" value="1"/>
</dbReference>
<dbReference type="PANTHER" id="PTHR30313:SF2">
    <property type="entry name" value="DNA PRIMASE"/>
    <property type="match status" value="1"/>
</dbReference>
<keyword evidence="6 12" id="KW-0479">Metal-binding</keyword>
<accession>A0A7C5URB7</accession>
<evidence type="ECO:0000256" key="10">
    <source>
        <dbReference type="ARBA" id="ARBA00023125"/>
    </source>
</evidence>
<comment type="catalytic activity">
    <reaction evidence="12">
        <text>ssDNA + n NTP = ssDNA/pppN(pN)n-1 hybrid + (n-1) diphosphate.</text>
        <dbReference type="EC" id="2.7.7.101"/>
    </reaction>
</comment>
<dbReference type="GO" id="GO:0003677">
    <property type="term" value="F:DNA binding"/>
    <property type="evidence" value="ECO:0007669"/>
    <property type="project" value="UniProtKB-KW"/>
</dbReference>
<feature type="zinc finger region" description="CHC2-type" evidence="12 14">
    <location>
        <begin position="38"/>
        <end position="62"/>
    </location>
</feature>
<dbReference type="GO" id="GO:0000428">
    <property type="term" value="C:DNA-directed RNA polymerase complex"/>
    <property type="evidence" value="ECO:0007669"/>
    <property type="project" value="UniProtKB-KW"/>
</dbReference>
<feature type="domain" description="Toprim" evidence="15">
    <location>
        <begin position="255"/>
        <end position="338"/>
    </location>
</feature>
<keyword evidence="7 12" id="KW-0863">Zinc-finger</keyword>
<gene>
    <name evidence="12" type="primary">dnaG</name>
    <name evidence="16" type="ORF">ENL96_00245</name>
</gene>
<evidence type="ECO:0000256" key="6">
    <source>
        <dbReference type="ARBA" id="ARBA00022723"/>
    </source>
</evidence>
<dbReference type="GO" id="GO:0005737">
    <property type="term" value="C:cytoplasm"/>
    <property type="evidence" value="ECO:0007669"/>
    <property type="project" value="TreeGrafter"/>
</dbReference>
<dbReference type="PROSITE" id="PS50880">
    <property type="entry name" value="TOPRIM"/>
    <property type="match status" value="1"/>
</dbReference>
<comment type="cofactor">
    <cofactor evidence="12 13 14">
        <name>Zn(2+)</name>
        <dbReference type="ChEBI" id="CHEBI:29105"/>
    </cofactor>
    <text evidence="12 13 14">Binds 1 zinc ion per monomer.</text>
</comment>
<name>A0A7C5URB7_UNCC3</name>